<accession>A0A1I2HR04</accession>
<dbReference type="EMBL" id="FONN01000025">
    <property type="protein sequence ID" value="SFF31277.1"/>
    <property type="molecule type" value="Genomic_DNA"/>
</dbReference>
<reference evidence="2" key="1">
    <citation type="submission" date="2016-10" db="EMBL/GenBank/DDBJ databases">
        <authorList>
            <person name="Varghese N."/>
            <person name="Submissions S."/>
        </authorList>
    </citation>
    <scope>NUCLEOTIDE SEQUENCE [LARGE SCALE GENOMIC DNA]</scope>
    <source>
        <strain evidence="2">CGMCC 1.10223</strain>
    </source>
</reference>
<protein>
    <submittedName>
        <fullName evidence="1">Uncharacterized protein</fullName>
    </submittedName>
</protein>
<organism evidence="1 2">
    <name type="scientific">Paenibacillus algorifonticola</name>
    <dbReference type="NCBI Taxonomy" id="684063"/>
    <lineage>
        <taxon>Bacteria</taxon>
        <taxon>Bacillati</taxon>
        <taxon>Bacillota</taxon>
        <taxon>Bacilli</taxon>
        <taxon>Bacillales</taxon>
        <taxon>Paenibacillaceae</taxon>
        <taxon>Paenibacillus</taxon>
    </lineage>
</organism>
<dbReference type="AlphaFoldDB" id="A0A1I2HR04"/>
<name>A0A1I2HR04_9BACL</name>
<keyword evidence="2" id="KW-1185">Reference proteome</keyword>
<gene>
    <name evidence="1" type="ORF">SAMN04487969_1258</name>
</gene>
<evidence type="ECO:0000313" key="2">
    <source>
        <dbReference type="Proteomes" id="UP000183410"/>
    </source>
</evidence>
<dbReference type="Proteomes" id="UP000183410">
    <property type="component" value="Unassembled WGS sequence"/>
</dbReference>
<sequence>MDQSSKFLIQMELRIHIKLLKIRSAKRKAIGLTYLLLGCYPL</sequence>
<evidence type="ECO:0000313" key="1">
    <source>
        <dbReference type="EMBL" id="SFF31277.1"/>
    </source>
</evidence>
<proteinExistence type="predicted"/>